<comment type="similarity">
    <text evidence="2">Belongs to the GSP F family.</text>
</comment>
<keyword evidence="4" id="KW-0997">Cell inner membrane</keyword>
<evidence type="ECO:0000256" key="7">
    <source>
        <dbReference type="ARBA" id="ARBA00023136"/>
    </source>
</evidence>
<feature type="transmembrane region" description="Helical" evidence="8">
    <location>
        <begin position="375"/>
        <end position="396"/>
    </location>
</feature>
<accession>A0A1G2G1E1</accession>
<comment type="caution">
    <text evidence="10">The sequence shown here is derived from an EMBL/GenBank/DDBJ whole genome shotgun (WGS) entry which is preliminary data.</text>
</comment>
<keyword evidence="5 8" id="KW-0812">Transmembrane</keyword>
<feature type="transmembrane region" description="Helical" evidence="8">
    <location>
        <begin position="211"/>
        <end position="237"/>
    </location>
</feature>
<name>A0A1G2G1E1_9BACT</name>
<dbReference type="GO" id="GO:0005886">
    <property type="term" value="C:plasma membrane"/>
    <property type="evidence" value="ECO:0007669"/>
    <property type="project" value="UniProtKB-SubCell"/>
</dbReference>
<evidence type="ECO:0000313" key="11">
    <source>
        <dbReference type="Proteomes" id="UP000176700"/>
    </source>
</evidence>
<dbReference type="Pfam" id="PF00482">
    <property type="entry name" value="T2SSF"/>
    <property type="match status" value="2"/>
</dbReference>
<feature type="domain" description="Type II secretion system protein GspF" evidence="9">
    <location>
        <begin position="70"/>
        <end position="192"/>
    </location>
</feature>
<evidence type="ECO:0000256" key="4">
    <source>
        <dbReference type="ARBA" id="ARBA00022519"/>
    </source>
</evidence>
<dbReference type="Proteomes" id="UP000176700">
    <property type="component" value="Unassembled WGS sequence"/>
</dbReference>
<proteinExistence type="inferred from homology"/>
<dbReference type="EMBL" id="MHNI01000004">
    <property type="protein sequence ID" value="OGZ43641.1"/>
    <property type="molecule type" value="Genomic_DNA"/>
</dbReference>
<organism evidence="10 11">
    <name type="scientific">Candidatus Ryanbacteria bacterium RIFCSPHIGHO2_01_45_13</name>
    <dbReference type="NCBI Taxonomy" id="1802112"/>
    <lineage>
        <taxon>Bacteria</taxon>
        <taxon>Candidatus Ryaniibacteriota</taxon>
    </lineage>
</organism>
<feature type="transmembrane region" description="Helical" evidence="8">
    <location>
        <begin position="168"/>
        <end position="191"/>
    </location>
</feature>
<keyword evidence="3" id="KW-1003">Cell membrane</keyword>
<gene>
    <name evidence="10" type="ORF">A2W41_04830</name>
</gene>
<dbReference type="InterPro" id="IPR018076">
    <property type="entry name" value="T2SS_GspF_dom"/>
</dbReference>
<dbReference type="AlphaFoldDB" id="A0A1G2G1E1"/>
<protein>
    <recommendedName>
        <fullName evidence="9">Type II secretion system protein GspF domain-containing protein</fullName>
    </recommendedName>
</protein>
<dbReference type="Gene3D" id="1.20.81.30">
    <property type="entry name" value="Type II secretion system (T2SS), domain F"/>
    <property type="match status" value="2"/>
</dbReference>
<evidence type="ECO:0000256" key="3">
    <source>
        <dbReference type="ARBA" id="ARBA00022475"/>
    </source>
</evidence>
<keyword evidence="6 8" id="KW-1133">Transmembrane helix</keyword>
<evidence type="ECO:0000256" key="1">
    <source>
        <dbReference type="ARBA" id="ARBA00004429"/>
    </source>
</evidence>
<dbReference type="InterPro" id="IPR003004">
    <property type="entry name" value="GspF/PilC"/>
</dbReference>
<evidence type="ECO:0000313" key="10">
    <source>
        <dbReference type="EMBL" id="OGZ43641.1"/>
    </source>
</evidence>
<sequence>MEFYYKVRSPEGELREGTTEAPSLSSAVRGLQKQNFVIVEITPTKEAHSFTAMFKTFVARVSPRDVVLLSRQLATLFDAKVPVVQALRTLASEMQKPVLKQELKELLDDIQGGMSISQAMERHPQIFSPFYVNMVRSGEESGKLSEVFMYLADYLERSYELRTKVRNALIYPAFVLVAFVGVMILLLTVIIPNIAQIFEEANVALPFYTRIVIAVSLFAKNYWLFIILVLALMAAFVWRYVQTPAGRSAWSRFSISVLIVGPLYKKMYLARFADNFQTLLSAGVPVIRSLQITANIIGNTVYRDIVLQSLEAVKGGSSVAEALSKYKDMPPLVTQMIRIGEETGKLDSMLKSLAHFYTAEVNNLVDNFVALIEPVLIIVLGAGVGFLVAAVLLPLYSITAAI</sequence>
<evidence type="ECO:0000256" key="2">
    <source>
        <dbReference type="ARBA" id="ARBA00005745"/>
    </source>
</evidence>
<dbReference type="FunFam" id="1.20.81.30:FF:000001">
    <property type="entry name" value="Type II secretion system protein F"/>
    <property type="match status" value="2"/>
</dbReference>
<evidence type="ECO:0000259" key="9">
    <source>
        <dbReference type="Pfam" id="PF00482"/>
    </source>
</evidence>
<comment type="subcellular location">
    <subcellularLocation>
        <location evidence="1">Cell inner membrane</location>
        <topology evidence="1">Multi-pass membrane protein</topology>
    </subcellularLocation>
</comment>
<dbReference type="InterPro" id="IPR042094">
    <property type="entry name" value="T2SS_GspF_sf"/>
</dbReference>
<dbReference type="PRINTS" id="PR00812">
    <property type="entry name" value="BCTERIALGSPF"/>
</dbReference>
<evidence type="ECO:0000256" key="5">
    <source>
        <dbReference type="ARBA" id="ARBA00022692"/>
    </source>
</evidence>
<dbReference type="GO" id="GO:0015628">
    <property type="term" value="P:protein secretion by the type II secretion system"/>
    <property type="evidence" value="ECO:0007669"/>
    <property type="project" value="TreeGrafter"/>
</dbReference>
<reference evidence="10 11" key="1">
    <citation type="journal article" date="2016" name="Nat. Commun.">
        <title>Thousands of microbial genomes shed light on interconnected biogeochemical processes in an aquifer system.</title>
        <authorList>
            <person name="Anantharaman K."/>
            <person name="Brown C.T."/>
            <person name="Hug L.A."/>
            <person name="Sharon I."/>
            <person name="Castelle C.J."/>
            <person name="Probst A.J."/>
            <person name="Thomas B.C."/>
            <person name="Singh A."/>
            <person name="Wilkins M.J."/>
            <person name="Karaoz U."/>
            <person name="Brodie E.L."/>
            <person name="Williams K.H."/>
            <person name="Hubbard S.S."/>
            <person name="Banfield J.F."/>
        </authorList>
    </citation>
    <scope>NUCLEOTIDE SEQUENCE [LARGE SCALE GENOMIC DNA]</scope>
</reference>
<evidence type="ECO:0000256" key="6">
    <source>
        <dbReference type="ARBA" id="ARBA00022989"/>
    </source>
</evidence>
<feature type="domain" description="Type II secretion system protein GspF" evidence="9">
    <location>
        <begin position="272"/>
        <end position="394"/>
    </location>
</feature>
<evidence type="ECO:0000256" key="8">
    <source>
        <dbReference type="SAM" id="Phobius"/>
    </source>
</evidence>
<dbReference type="PANTHER" id="PTHR30012">
    <property type="entry name" value="GENERAL SECRETION PATHWAY PROTEIN"/>
    <property type="match status" value="1"/>
</dbReference>
<keyword evidence="7 8" id="KW-0472">Membrane</keyword>
<dbReference type="PANTHER" id="PTHR30012:SF0">
    <property type="entry name" value="TYPE II SECRETION SYSTEM PROTEIN F-RELATED"/>
    <property type="match status" value="1"/>
</dbReference>